<dbReference type="EMBL" id="ML991774">
    <property type="protein sequence ID" value="KAF2238770.1"/>
    <property type="molecule type" value="Genomic_DNA"/>
</dbReference>
<protein>
    <submittedName>
        <fullName evidence="2">Uncharacterized protein</fullName>
    </submittedName>
</protein>
<proteinExistence type="predicted"/>
<evidence type="ECO:0000256" key="1">
    <source>
        <dbReference type="SAM" id="Phobius"/>
    </source>
</evidence>
<keyword evidence="3" id="KW-1185">Reference proteome</keyword>
<name>A0A6A6HMU1_VIRVR</name>
<keyword evidence="1" id="KW-0812">Transmembrane</keyword>
<sequence>MWKWSPLFLSPRSELCSDTDHPCHLLLSKPHHYILRNNIASALRVAALFYTVAGRLLSCFALPSPFISLLCLNLYARLLIIFSMCLHVWRLCMACREQTYVVTHQCREYRWGMLCKPSKHIVMDVKSKDCPICVRLSRFLYWPSRSSRNNHVLRRTRSSLF</sequence>
<keyword evidence="1" id="KW-1133">Transmembrane helix</keyword>
<dbReference type="AlphaFoldDB" id="A0A6A6HMU1"/>
<organism evidence="2 3">
    <name type="scientific">Viridothelium virens</name>
    <name type="common">Speckled blister lichen</name>
    <name type="synonym">Trypethelium virens</name>
    <dbReference type="NCBI Taxonomy" id="1048519"/>
    <lineage>
        <taxon>Eukaryota</taxon>
        <taxon>Fungi</taxon>
        <taxon>Dikarya</taxon>
        <taxon>Ascomycota</taxon>
        <taxon>Pezizomycotina</taxon>
        <taxon>Dothideomycetes</taxon>
        <taxon>Dothideomycetes incertae sedis</taxon>
        <taxon>Trypetheliales</taxon>
        <taxon>Trypetheliaceae</taxon>
        <taxon>Viridothelium</taxon>
    </lineage>
</organism>
<gene>
    <name evidence="2" type="ORF">EV356DRAFT_218767</name>
</gene>
<dbReference type="Proteomes" id="UP000800092">
    <property type="component" value="Unassembled WGS sequence"/>
</dbReference>
<evidence type="ECO:0000313" key="2">
    <source>
        <dbReference type="EMBL" id="KAF2238770.1"/>
    </source>
</evidence>
<evidence type="ECO:0000313" key="3">
    <source>
        <dbReference type="Proteomes" id="UP000800092"/>
    </source>
</evidence>
<accession>A0A6A6HMU1</accession>
<feature type="transmembrane region" description="Helical" evidence="1">
    <location>
        <begin position="66"/>
        <end position="89"/>
    </location>
</feature>
<reference evidence="2" key="1">
    <citation type="journal article" date="2020" name="Stud. Mycol.">
        <title>101 Dothideomycetes genomes: a test case for predicting lifestyles and emergence of pathogens.</title>
        <authorList>
            <person name="Haridas S."/>
            <person name="Albert R."/>
            <person name="Binder M."/>
            <person name="Bloem J."/>
            <person name="Labutti K."/>
            <person name="Salamov A."/>
            <person name="Andreopoulos B."/>
            <person name="Baker S."/>
            <person name="Barry K."/>
            <person name="Bills G."/>
            <person name="Bluhm B."/>
            <person name="Cannon C."/>
            <person name="Castanera R."/>
            <person name="Culley D."/>
            <person name="Daum C."/>
            <person name="Ezra D."/>
            <person name="Gonzalez J."/>
            <person name="Henrissat B."/>
            <person name="Kuo A."/>
            <person name="Liang C."/>
            <person name="Lipzen A."/>
            <person name="Lutzoni F."/>
            <person name="Magnuson J."/>
            <person name="Mondo S."/>
            <person name="Nolan M."/>
            <person name="Ohm R."/>
            <person name="Pangilinan J."/>
            <person name="Park H.-J."/>
            <person name="Ramirez L."/>
            <person name="Alfaro M."/>
            <person name="Sun H."/>
            <person name="Tritt A."/>
            <person name="Yoshinaga Y."/>
            <person name="Zwiers L.-H."/>
            <person name="Turgeon B."/>
            <person name="Goodwin S."/>
            <person name="Spatafora J."/>
            <person name="Crous P."/>
            <person name="Grigoriev I."/>
        </authorList>
    </citation>
    <scope>NUCLEOTIDE SEQUENCE</scope>
    <source>
        <strain evidence="2">Tuck. ex Michener</strain>
    </source>
</reference>
<keyword evidence="1" id="KW-0472">Membrane</keyword>